<dbReference type="AlphaFoldDB" id="A0A0F8WVP9"/>
<comment type="caution">
    <text evidence="1">The sequence shown here is derived from an EMBL/GenBank/DDBJ whole genome shotgun (WGS) entry which is preliminary data.</text>
</comment>
<feature type="non-terminal residue" evidence="1">
    <location>
        <position position="50"/>
    </location>
</feature>
<accession>A0A0F8WVP9</accession>
<dbReference type="EMBL" id="LAZR01066988">
    <property type="protein sequence ID" value="KKK52500.1"/>
    <property type="molecule type" value="Genomic_DNA"/>
</dbReference>
<protein>
    <submittedName>
        <fullName evidence="1">Uncharacterized protein</fullName>
    </submittedName>
</protein>
<proteinExistence type="predicted"/>
<sequence>MAEKSKKAKKNKVVKRDVGTRVLGEQIKALMDEYKIKSESLEKVISSKHN</sequence>
<organism evidence="1">
    <name type="scientific">marine sediment metagenome</name>
    <dbReference type="NCBI Taxonomy" id="412755"/>
    <lineage>
        <taxon>unclassified sequences</taxon>
        <taxon>metagenomes</taxon>
        <taxon>ecological metagenomes</taxon>
    </lineage>
</organism>
<evidence type="ECO:0000313" key="1">
    <source>
        <dbReference type="EMBL" id="KKK52500.1"/>
    </source>
</evidence>
<gene>
    <name evidence="1" type="ORF">LCGC14_3104290</name>
</gene>
<name>A0A0F8WVP9_9ZZZZ</name>
<reference evidence="1" key="1">
    <citation type="journal article" date="2015" name="Nature">
        <title>Complex archaea that bridge the gap between prokaryotes and eukaryotes.</title>
        <authorList>
            <person name="Spang A."/>
            <person name="Saw J.H."/>
            <person name="Jorgensen S.L."/>
            <person name="Zaremba-Niedzwiedzka K."/>
            <person name="Martijn J."/>
            <person name="Lind A.E."/>
            <person name="van Eijk R."/>
            <person name="Schleper C."/>
            <person name="Guy L."/>
            <person name="Ettema T.J."/>
        </authorList>
    </citation>
    <scope>NUCLEOTIDE SEQUENCE</scope>
</reference>